<keyword evidence="2" id="KW-0472">Membrane</keyword>
<sequence length="223" mass="24047">MSDRDEFDPESPEAEFPEAESPEAETVAQATEPHEPEDSEADAPVERAPEVVERGEELFYEAGGSKWIVAIGPVMLALTFGLEIAGGGRIHWEVLTIFGVILIGFSIMQVVAARRHVSVRLTDCTLRQGTRVTDLDDIAKVYPENTGAETQDWESAPALGELHAVPRRRKGVGVKLANGRLAQAWARDVDRFRVELTEAHLAVKMGLPPIGAPAKGASSAGDG</sequence>
<accession>A0AA97CSP2</accession>
<keyword evidence="2" id="KW-1133">Transmembrane helix</keyword>
<evidence type="ECO:0008006" key="4">
    <source>
        <dbReference type="Google" id="ProtNLM"/>
    </source>
</evidence>
<gene>
    <name evidence="3" type="ORF">MP11Mi_07920</name>
</gene>
<organism evidence="3">
    <name type="scientific">Gordonia sp. MP11Mi</name>
    <dbReference type="NCBI Taxonomy" id="3022769"/>
    <lineage>
        <taxon>Bacteria</taxon>
        <taxon>Bacillati</taxon>
        <taxon>Actinomycetota</taxon>
        <taxon>Actinomycetes</taxon>
        <taxon>Mycobacteriales</taxon>
        <taxon>Gordoniaceae</taxon>
        <taxon>Gordonia</taxon>
    </lineage>
</organism>
<feature type="transmembrane region" description="Helical" evidence="2">
    <location>
        <begin position="92"/>
        <end position="112"/>
    </location>
</feature>
<dbReference type="RefSeq" id="WP_420041001.1">
    <property type="nucleotide sequence ID" value="NZ_CP128986.1"/>
</dbReference>
<name>A0AA97CSP2_9ACTN</name>
<keyword evidence="2" id="KW-0812">Transmembrane</keyword>
<feature type="transmembrane region" description="Helical" evidence="2">
    <location>
        <begin position="67"/>
        <end position="85"/>
    </location>
</feature>
<evidence type="ECO:0000256" key="2">
    <source>
        <dbReference type="SAM" id="Phobius"/>
    </source>
</evidence>
<reference evidence="3" key="1">
    <citation type="submission" date="2023-06" db="EMBL/GenBank/DDBJ databases">
        <title>Gordonia sp. nov. and Pseudochrobactrum sp. nov., two species isolated from the burying beetle Nicrophorus vespilloides.</title>
        <authorList>
            <person name="Poehlein A."/>
            <person name="Guzman J."/>
            <person name="Daniel R."/>
            <person name="Vilcinskas A."/>
        </authorList>
    </citation>
    <scope>NUCLEOTIDE SEQUENCE</scope>
    <source>
        <strain evidence="3">MP11Mi</strain>
    </source>
</reference>
<proteinExistence type="predicted"/>
<feature type="compositionally biased region" description="Acidic residues" evidence="1">
    <location>
        <begin position="1"/>
        <end position="23"/>
    </location>
</feature>
<feature type="region of interest" description="Disordered" evidence="1">
    <location>
        <begin position="1"/>
        <end position="47"/>
    </location>
</feature>
<dbReference type="AlphaFoldDB" id="A0AA97CSP2"/>
<dbReference type="EMBL" id="CP128986">
    <property type="protein sequence ID" value="WOC11715.1"/>
    <property type="molecule type" value="Genomic_DNA"/>
</dbReference>
<evidence type="ECO:0000313" key="3">
    <source>
        <dbReference type="EMBL" id="WOC11715.1"/>
    </source>
</evidence>
<evidence type="ECO:0000256" key="1">
    <source>
        <dbReference type="SAM" id="MobiDB-lite"/>
    </source>
</evidence>
<protein>
    <recommendedName>
        <fullName evidence="4">DUF3093 domain-containing protein</fullName>
    </recommendedName>
</protein>